<feature type="transmembrane region" description="Helical" evidence="1">
    <location>
        <begin position="7"/>
        <end position="27"/>
    </location>
</feature>
<dbReference type="InterPro" id="IPR009883">
    <property type="entry name" value="YgfX"/>
</dbReference>
<feature type="transmembrane region" description="Helical" evidence="1">
    <location>
        <begin position="33"/>
        <end position="53"/>
    </location>
</feature>
<keyword evidence="1" id="KW-0812">Transmembrane</keyword>
<reference evidence="2 3" key="1">
    <citation type="submission" date="2019-12" db="EMBL/GenBank/DDBJ databases">
        <title>Halomonas rutogse sp. nov. isolated from two lakes on Tibetan Plateau.</title>
        <authorList>
            <person name="Gao P."/>
        </authorList>
    </citation>
    <scope>NUCLEOTIDE SEQUENCE [LARGE SCALE GENOMIC DNA]</scope>
    <source>
        <strain evidence="2 3">ZH2S</strain>
    </source>
</reference>
<dbReference type="Proteomes" id="UP000437638">
    <property type="component" value="Unassembled WGS sequence"/>
</dbReference>
<dbReference type="Pfam" id="PF07254">
    <property type="entry name" value="Cpta_toxin"/>
    <property type="match status" value="1"/>
</dbReference>
<evidence type="ECO:0000313" key="3">
    <source>
        <dbReference type="Proteomes" id="UP000437638"/>
    </source>
</evidence>
<organism evidence="2 3">
    <name type="scientific">Vreelandella zhuhanensis</name>
    <dbReference type="NCBI Taxonomy" id="2684210"/>
    <lineage>
        <taxon>Bacteria</taxon>
        <taxon>Pseudomonadati</taxon>
        <taxon>Pseudomonadota</taxon>
        <taxon>Gammaproteobacteria</taxon>
        <taxon>Oceanospirillales</taxon>
        <taxon>Halomonadaceae</taxon>
        <taxon>Vreelandella</taxon>
    </lineage>
</organism>
<keyword evidence="3" id="KW-1185">Reference proteome</keyword>
<dbReference type="AlphaFoldDB" id="A0A7X3GZI9"/>
<evidence type="ECO:0000313" key="2">
    <source>
        <dbReference type="EMBL" id="MWJ27770.1"/>
    </source>
</evidence>
<gene>
    <name evidence="2" type="ORF">GPM19_06025</name>
</gene>
<dbReference type="EMBL" id="WTKP01000003">
    <property type="protein sequence ID" value="MWJ27770.1"/>
    <property type="molecule type" value="Genomic_DNA"/>
</dbReference>
<keyword evidence="1" id="KW-0472">Membrane</keyword>
<name>A0A7X3GZI9_9GAMM</name>
<sequence length="130" mass="14237">MPKPPIILHIAPSRLAIALQLILALWLVVMVGWMAGVLVGGIAVLLSALGIVMEARHQARGTLTISGAFPACRAQWDANQEALGSDCSVQCDYLGPWLIGLRVAGRRIWLWPDSASAEQSRALRRWLRYP</sequence>
<evidence type="ECO:0000256" key="1">
    <source>
        <dbReference type="SAM" id="Phobius"/>
    </source>
</evidence>
<accession>A0A7X3GZI9</accession>
<keyword evidence="1" id="KW-1133">Transmembrane helix</keyword>
<dbReference type="RefSeq" id="WP_160417961.1">
    <property type="nucleotide sequence ID" value="NZ_WTKP01000003.1"/>
</dbReference>
<evidence type="ECO:0008006" key="4">
    <source>
        <dbReference type="Google" id="ProtNLM"/>
    </source>
</evidence>
<protein>
    <recommendedName>
        <fullName evidence="4">Toxin CptA</fullName>
    </recommendedName>
</protein>
<proteinExistence type="predicted"/>
<comment type="caution">
    <text evidence="2">The sequence shown here is derived from an EMBL/GenBank/DDBJ whole genome shotgun (WGS) entry which is preliminary data.</text>
</comment>